<dbReference type="OrthoDB" id="8017424at2"/>
<dbReference type="PIRSF" id="PIRSF037394">
    <property type="entry name" value="ABC_thiamine-permease_YkoE_prd"/>
    <property type="match status" value="1"/>
</dbReference>
<dbReference type="AlphaFoldDB" id="A0A2T4PUR1"/>
<dbReference type="Proteomes" id="UP000627155">
    <property type="component" value="Chromosome"/>
</dbReference>
<feature type="transmembrane region" description="Helical" evidence="1">
    <location>
        <begin position="113"/>
        <end position="134"/>
    </location>
</feature>
<evidence type="ECO:0000313" key="3">
    <source>
        <dbReference type="EMBL" id="QRO85241.1"/>
    </source>
</evidence>
<dbReference type="STRING" id="1167632.GCA_000286335_01413"/>
<feature type="transmembrane region" description="Helical" evidence="1">
    <location>
        <begin position="43"/>
        <end position="60"/>
    </location>
</feature>
<keyword evidence="5" id="KW-1185">Reference proteome</keyword>
<dbReference type="EMBL" id="PZFK01000007">
    <property type="protein sequence ID" value="PTI30154.1"/>
    <property type="molecule type" value="Genomic_DNA"/>
</dbReference>
<keyword evidence="1" id="KW-0812">Transmembrane</keyword>
<gene>
    <name evidence="2" type="ORF">BU072_04455</name>
    <name evidence="3" type="ORF">I6J37_00615</name>
</gene>
<evidence type="ECO:0000313" key="2">
    <source>
        <dbReference type="EMBL" id="PTI30154.1"/>
    </source>
</evidence>
<keyword evidence="1" id="KW-0472">Membrane</keyword>
<organism evidence="2 4">
    <name type="scientific">Mammaliicoccus vitulinus</name>
    <dbReference type="NCBI Taxonomy" id="71237"/>
    <lineage>
        <taxon>Bacteria</taxon>
        <taxon>Bacillati</taxon>
        <taxon>Bacillota</taxon>
        <taxon>Bacilli</taxon>
        <taxon>Bacillales</taxon>
        <taxon>Staphylococcaceae</taxon>
        <taxon>Mammaliicoccus</taxon>
    </lineage>
</organism>
<feature type="transmembrane region" description="Helical" evidence="1">
    <location>
        <begin position="140"/>
        <end position="168"/>
    </location>
</feature>
<evidence type="ECO:0000313" key="4">
    <source>
        <dbReference type="Proteomes" id="UP000241209"/>
    </source>
</evidence>
<feature type="transmembrane region" description="Helical" evidence="1">
    <location>
        <begin position="12"/>
        <end position="31"/>
    </location>
</feature>
<dbReference type="EMBL" id="CP069486">
    <property type="protein sequence ID" value="QRO85241.1"/>
    <property type="molecule type" value="Genomic_DNA"/>
</dbReference>
<evidence type="ECO:0000256" key="1">
    <source>
        <dbReference type="SAM" id="Phobius"/>
    </source>
</evidence>
<protein>
    <submittedName>
        <fullName evidence="3">ECF transporter S component</fullName>
    </submittedName>
    <submittedName>
        <fullName evidence="2">Thiamine ABC transporter permease</fullName>
    </submittedName>
</protein>
<keyword evidence="1" id="KW-1133">Transmembrane helix</keyword>
<sequence length="191" mass="21022">MSKRLTLSDILVTVLIGALFAIIYKFLWIPYEILKPLGLHLEQSVYGLWFIAAIVTYLIIQKPGVALLAEFAAGAGETIVMGQFDIPTFIYALLQGLACEIVFLAVRYKTRKLSVAVVAGMTAGIITLPIDWFYNYLSDVALWNVILMFAIRILSGAIVGGALGYAIVRALDQTGVTKLFRPASKKDYDLL</sequence>
<proteinExistence type="predicted"/>
<feature type="transmembrane region" description="Helical" evidence="1">
    <location>
        <begin position="88"/>
        <end position="106"/>
    </location>
</feature>
<reference evidence="2" key="2">
    <citation type="submission" date="2018-03" db="EMBL/GenBank/DDBJ databases">
        <authorList>
            <person name="Keele B.F."/>
        </authorList>
    </citation>
    <scope>NUCLEOTIDE SEQUENCE</scope>
    <source>
        <strain evidence="2">SNUC 2204</strain>
    </source>
</reference>
<reference evidence="2 4" key="1">
    <citation type="journal article" date="2016" name="Front. Microbiol.">
        <title>Comprehensive Phylogenetic Analysis of Bovine Non-aureus Staphylococci Species Based on Whole-Genome Sequencing.</title>
        <authorList>
            <person name="Naushad S."/>
            <person name="Barkema H.W."/>
            <person name="Luby C."/>
            <person name="Condas L.A."/>
            <person name="Nobrega D.B."/>
            <person name="Carson D.A."/>
            <person name="De Buck J."/>
        </authorList>
    </citation>
    <scope>NUCLEOTIDE SEQUENCE [LARGE SCALE GENOMIC DNA]</scope>
    <source>
        <strain evidence="2 4">SNUC 2204</strain>
    </source>
</reference>
<reference evidence="3 5" key="3">
    <citation type="submission" date="2021-02" db="EMBL/GenBank/DDBJ databases">
        <title>FDA dAtabase for Regulatory Grade micrObial Sequences (FDA-ARGOS): Supporting development and validation of Infectious Disease Dx tests.</title>
        <authorList>
            <person name="Sproer C."/>
            <person name="Gronow S."/>
            <person name="Severitt S."/>
            <person name="Schroder I."/>
            <person name="Tallon L."/>
            <person name="Sadzewicz L."/>
            <person name="Zhao X."/>
            <person name="Boylan J."/>
            <person name="Ott S."/>
            <person name="Bowen H."/>
            <person name="Vavikolanu K."/>
            <person name="Mehta A."/>
            <person name="Aluvathingal J."/>
            <person name="Nadendla S."/>
            <person name="Lowell S."/>
            <person name="Myers T."/>
            <person name="Yan Y."/>
            <person name="Sichtig H."/>
        </authorList>
    </citation>
    <scope>NUCLEOTIDE SEQUENCE [LARGE SCALE GENOMIC DNA]</scope>
    <source>
        <strain evidence="3 5">FDAARGOS_1207</strain>
    </source>
</reference>
<name>A0A2T4PUR1_9STAP</name>
<dbReference type="Proteomes" id="UP000241209">
    <property type="component" value="Unassembled WGS sequence"/>
</dbReference>
<dbReference type="InterPro" id="IPR017195">
    <property type="entry name" value="ABC_thiamin-permease_prd"/>
</dbReference>
<dbReference type="Pfam" id="PF09819">
    <property type="entry name" value="ABC_cobalt"/>
    <property type="match status" value="1"/>
</dbReference>
<accession>A0A2T4PUR1</accession>
<dbReference type="RefSeq" id="WP_016912095.1">
    <property type="nucleotide sequence ID" value="NZ_CAURAE010000088.1"/>
</dbReference>
<evidence type="ECO:0000313" key="5">
    <source>
        <dbReference type="Proteomes" id="UP000627155"/>
    </source>
</evidence>